<dbReference type="GO" id="GO:0005524">
    <property type="term" value="F:ATP binding"/>
    <property type="evidence" value="ECO:0007669"/>
    <property type="project" value="InterPro"/>
</dbReference>
<dbReference type="PANTHER" id="PTHR43581">
    <property type="entry name" value="ATP/GTP PHOSPHATASE"/>
    <property type="match status" value="1"/>
</dbReference>
<name>A0A2S9QLK6_9MICO</name>
<dbReference type="PANTHER" id="PTHR43581:SF4">
    <property type="entry name" value="ATP_GTP PHOSPHATASE"/>
    <property type="match status" value="1"/>
</dbReference>
<dbReference type="SMART" id="SM00382">
    <property type="entry name" value="AAA"/>
    <property type="match status" value="1"/>
</dbReference>
<dbReference type="Gene3D" id="3.40.50.300">
    <property type="entry name" value="P-loop containing nucleotide triphosphate hydrolases"/>
    <property type="match status" value="1"/>
</dbReference>
<dbReference type="SUPFAM" id="SSF52540">
    <property type="entry name" value="P-loop containing nucleoside triphosphate hydrolases"/>
    <property type="match status" value="1"/>
</dbReference>
<dbReference type="InterPro" id="IPR027417">
    <property type="entry name" value="P-loop_NTPase"/>
</dbReference>
<comment type="caution">
    <text evidence="2">The sequence shown here is derived from an EMBL/GenBank/DDBJ whole genome shotgun (WGS) entry which is preliminary data.</text>
</comment>
<evidence type="ECO:0000259" key="1">
    <source>
        <dbReference type="SMART" id="SM00382"/>
    </source>
</evidence>
<dbReference type="AlphaFoldDB" id="A0A2S9QLK6"/>
<evidence type="ECO:0000313" key="2">
    <source>
        <dbReference type="EMBL" id="PRI10472.1"/>
    </source>
</evidence>
<feature type="domain" description="AAA+ ATPase" evidence="1">
    <location>
        <begin position="61"/>
        <end position="340"/>
    </location>
</feature>
<dbReference type="EMBL" id="MWZD01000019">
    <property type="protein sequence ID" value="PRI10472.1"/>
    <property type="molecule type" value="Genomic_DNA"/>
</dbReference>
<gene>
    <name evidence="2" type="ORF">B4915_11890</name>
</gene>
<dbReference type="InterPro" id="IPR051396">
    <property type="entry name" value="Bact_Antivir_Def_Nuclease"/>
</dbReference>
<dbReference type="InterPro" id="IPR034139">
    <property type="entry name" value="TOPRIM_OLD"/>
</dbReference>
<reference evidence="2 3" key="1">
    <citation type="journal article" date="2017" name="New Microbes New Infect">
        <title>Genome sequence of 'Leucobacter massiliensis' sp. nov. isolated from human pharynx after travel to the 2014 Hajj.</title>
        <authorList>
            <person name="Leangapichart T."/>
            <person name="Gautret P."/>
            <person name="Nguyen T.T."/>
            <person name="Armstrong N."/>
            <person name="Rolain J.M."/>
        </authorList>
    </citation>
    <scope>NUCLEOTIDE SEQUENCE [LARGE SCALE GENOMIC DNA]</scope>
    <source>
        <strain evidence="2 3">122RC15</strain>
    </source>
</reference>
<proteinExistence type="predicted"/>
<dbReference type="Proteomes" id="UP000238650">
    <property type="component" value="Unassembled WGS sequence"/>
</dbReference>
<dbReference type="InterPro" id="IPR003959">
    <property type="entry name" value="ATPase_AAA_core"/>
</dbReference>
<organism evidence="2 3">
    <name type="scientific">Leucobacter massiliensis</name>
    <dbReference type="NCBI Taxonomy" id="1686285"/>
    <lineage>
        <taxon>Bacteria</taxon>
        <taxon>Bacillati</taxon>
        <taxon>Actinomycetota</taxon>
        <taxon>Actinomycetes</taxon>
        <taxon>Micrococcales</taxon>
        <taxon>Microbacteriaceae</taxon>
        <taxon>Leucobacter</taxon>
    </lineage>
</organism>
<protein>
    <recommendedName>
        <fullName evidence="1">AAA+ ATPase domain-containing protein</fullName>
    </recommendedName>
</protein>
<dbReference type="OrthoDB" id="3237462at2"/>
<evidence type="ECO:0000313" key="3">
    <source>
        <dbReference type="Proteomes" id="UP000238650"/>
    </source>
</evidence>
<dbReference type="GO" id="GO:0016887">
    <property type="term" value="F:ATP hydrolysis activity"/>
    <property type="evidence" value="ECO:0007669"/>
    <property type="project" value="InterPro"/>
</dbReference>
<keyword evidence="3" id="KW-1185">Reference proteome</keyword>
<accession>A0A2S9QLK6</accession>
<dbReference type="Pfam" id="PF20469">
    <property type="entry name" value="OLD-like_TOPRIM"/>
    <property type="match status" value="1"/>
</dbReference>
<sequence>MACVPKSQRGRLTPLRFHITNRDYPDSYVFASTRQLGDILSLTLRYESITFNSGTKVDLPSEGVVIFTGPNNAGKSQALRDILGYVQDGIEYGGTVLSAAETTRSGSSDDAQAWVRDSLSVKMIDGTERVSVEGWGDVTPNDVVSYWANPPGLGPLTRTFVLHADGTTRLSAGNAPGNFDYRVDSPSHPLQRAARNPDLEAAINSVCQAAFGVDAFVDRYAGSVIPLRIGTKPPFQHVDGMPLQGYLDALAALPTLETQGDGFKSFLGLMMQLLGGVHQTLLIDEPEAFLHPPQARLLGRLLATHARDKQVFLATHSSGIVQGALEADVPVTIIRLRRDRNTSHAAVLDDAAVTELWSDSLLRYSDVLDGLFHDAVVVCESDSDCRLYSAVSDIVQSSSSDRSMQLLFTHCGGKARLPMVIKALRAVQVPVVAIADFDVLREARDVQKIVEALGGDWGEIQTLQRVIASALSDEGRPPSRTAVSEAVADRLLTASDPLSRVDIDDIRKLLKTENGWDRAKRAGMSGLPQGEPTAAAETLVSKVDEHGLLVVPVGELERFFPQVGGHGPSWVSEVLEQDLHASTTGAVHEFVIKLLSTARRLNRR</sequence>
<dbReference type="Pfam" id="PF13304">
    <property type="entry name" value="AAA_21"/>
    <property type="match status" value="1"/>
</dbReference>
<dbReference type="InterPro" id="IPR003593">
    <property type="entry name" value="AAA+_ATPase"/>
</dbReference>